<dbReference type="Proteomes" id="UP000242188">
    <property type="component" value="Unassembled WGS sequence"/>
</dbReference>
<dbReference type="EMBL" id="NEDP02005344">
    <property type="protein sequence ID" value="OWF41873.1"/>
    <property type="molecule type" value="Genomic_DNA"/>
</dbReference>
<keyword evidence="2 4" id="KW-0863">Zinc-finger</keyword>
<keyword evidence="8" id="KW-1185">Reference proteome</keyword>
<reference evidence="7 8" key="1">
    <citation type="journal article" date="2017" name="Nat. Ecol. Evol.">
        <title>Scallop genome provides insights into evolution of bilaterian karyotype and development.</title>
        <authorList>
            <person name="Wang S."/>
            <person name="Zhang J."/>
            <person name="Jiao W."/>
            <person name="Li J."/>
            <person name="Xun X."/>
            <person name="Sun Y."/>
            <person name="Guo X."/>
            <person name="Huan P."/>
            <person name="Dong B."/>
            <person name="Zhang L."/>
            <person name="Hu X."/>
            <person name="Sun X."/>
            <person name="Wang J."/>
            <person name="Zhao C."/>
            <person name="Wang Y."/>
            <person name="Wang D."/>
            <person name="Huang X."/>
            <person name="Wang R."/>
            <person name="Lv J."/>
            <person name="Li Y."/>
            <person name="Zhang Z."/>
            <person name="Liu B."/>
            <person name="Lu W."/>
            <person name="Hui Y."/>
            <person name="Liang J."/>
            <person name="Zhou Z."/>
            <person name="Hou R."/>
            <person name="Li X."/>
            <person name="Liu Y."/>
            <person name="Li H."/>
            <person name="Ning X."/>
            <person name="Lin Y."/>
            <person name="Zhao L."/>
            <person name="Xing Q."/>
            <person name="Dou J."/>
            <person name="Li Y."/>
            <person name="Mao J."/>
            <person name="Guo H."/>
            <person name="Dou H."/>
            <person name="Li T."/>
            <person name="Mu C."/>
            <person name="Jiang W."/>
            <person name="Fu Q."/>
            <person name="Fu X."/>
            <person name="Miao Y."/>
            <person name="Liu J."/>
            <person name="Yu Q."/>
            <person name="Li R."/>
            <person name="Liao H."/>
            <person name="Li X."/>
            <person name="Kong Y."/>
            <person name="Jiang Z."/>
            <person name="Chourrout D."/>
            <person name="Li R."/>
            <person name="Bao Z."/>
        </authorList>
    </citation>
    <scope>NUCLEOTIDE SEQUENCE [LARGE SCALE GENOMIC DNA]</scope>
    <source>
        <strain evidence="7 8">PY_sf001</strain>
    </source>
</reference>
<dbReference type="CDD" id="cd14278">
    <property type="entry name" value="UBA_NAC_like"/>
    <property type="match status" value="1"/>
</dbReference>
<evidence type="ECO:0000256" key="4">
    <source>
        <dbReference type="PROSITE-ProRule" id="PRU00134"/>
    </source>
</evidence>
<evidence type="ECO:0000313" key="7">
    <source>
        <dbReference type="EMBL" id="OWF41873.1"/>
    </source>
</evidence>
<name>A0A210PZG6_MIZYE</name>
<evidence type="ECO:0000313" key="8">
    <source>
        <dbReference type="Proteomes" id="UP000242188"/>
    </source>
</evidence>
<dbReference type="OrthoDB" id="3169036at2759"/>
<organism evidence="7 8">
    <name type="scientific">Mizuhopecten yessoensis</name>
    <name type="common">Japanese scallop</name>
    <name type="synonym">Patinopecten yessoensis</name>
    <dbReference type="NCBI Taxonomy" id="6573"/>
    <lineage>
        <taxon>Eukaryota</taxon>
        <taxon>Metazoa</taxon>
        <taxon>Spiralia</taxon>
        <taxon>Lophotrochozoa</taxon>
        <taxon>Mollusca</taxon>
        <taxon>Bivalvia</taxon>
        <taxon>Autobranchia</taxon>
        <taxon>Pteriomorphia</taxon>
        <taxon>Pectinida</taxon>
        <taxon>Pectinoidea</taxon>
        <taxon>Pectinidae</taxon>
        <taxon>Mizuhopecten</taxon>
    </lineage>
</organism>
<dbReference type="InterPro" id="IPR002893">
    <property type="entry name" value="Znf_MYND"/>
</dbReference>
<dbReference type="SUPFAM" id="SSF144232">
    <property type="entry name" value="HIT/MYND zinc finger-like"/>
    <property type="match status" value="1"/>
</dbReference>
<feature type="domain" description="MYND-type" evidence="6">
    <location>
        <begin position="7"/>
        <end position="45"/>
    </location>
</feature>
<sequence length="266" mass="29869">MDSEAACKVCGRLESVMKRCTRCRRVFYCSRQCQLRDWVTHKYTCVRQTEGNSTDRTPPKTDTLSTTDTRKQYRDDGTIFTDESGTAPSTRQSHHTPVNFDKALRRGKTDEQKHLDVCSPVDCGGSGSRTYLSDNIYMGDTPTPDLSQPYDQIIVKGNRDKQTVVIQGSWSGEDIFKVIASAVKIPMNKLKVIHKGKVMTSESIRSAIRPKAVFQVIGERAEDEDGLDKRDIEIMMAQLHVDRNEAILALKKKGDVIDALLHVGSK</sequence>
<dbReference type="Gene3D" id="6.10.140.2220">
    <property type="match status" value="1"/>
</dbReference>
<evidence type="ECO:0000256" key="5">
    <source>
        <dbReference type="SAM" id="MobiDB-lite"/>
    </source>
</evidence>
<proteinExistence type="predicted"/>
<keyword evidence="3" id="KW-0862">Zinc</keyword>
<evidence type="ECO:0000256" key="3">
    <source>
        <dbReference type="ARBA" id="ARBA00022833"/>
    </source>
</evidence>
<evidence type="ECO:0000259" key="6">
    <source>
        <dbReference type="PROSITE" id="PS50865"/>
    </source>
</evidence>
<dbReference type="PROSITE" id="PS50865">
    <property type="entry name" value="ZF_MYND_2"/>
    <property type="match status" value="1"/>
</dbReference>
<evidence type="ECO:0000256" key="1">
    <source>
        <dbReference type="ARBA" id="ARBA00022723"/>
    </source>
</evidence>
<dbReference type="InterPro" id="IPR029071">
    <property type="entry name" value="Ubiquitin-like_domsf"/>
</dbReference>
<protein>
    <submittedName>
        <fullName evidence="7">Egl nine-like 1</fullName>
    </submittedName>
</protein>
<feature type="compositionally biased region" description="Polar residues" evidence="5">
    <location>
        <begin position="49"/>
        <end position="67"/>
    </location>
</feature>
<dbReference type="Gene3D" id="1.10.8.10">
    <property type="entry name" value="DNA helicase RuvA subunit, C-terminal domain"/>
    <property type="match status" value="1"/>
</dbReference>
<accession>A0A210PZG6</accession>
<dbReference type="SUPFAM" id="SSF54236">
    <property type="entry name" value="Ubiquitin-like"/>
    <property type="match status" value="1"/>
</dbReference>
<keyword evidence="1" id="KW-0479">Metal-binding</keyword>
<dbReference type="STRING" id="6573.A0A210PZG6"/>
<gene>
    <name evidence="7" type="ORF">KP79_PYT12356</name>
</gene>
<dbReference type="AlphaFoldDB" id="A0A210PZG6"/>
<comment type="caution">
    <text evidence="7">The sequence shown here is derived from an EMBL/GenBank/DDBJ whole genome shotgun (WGS) entry which is preliminary data.</text>
</comment>
<feature type="region of interest" description="Disordered" evidence="5">
    <location>
        <begin position="49"/>
        <end position="68"/>
    </location>
</feature>
<dbReference type="PROSITE" id="PS01360">
    <property type="entry name" value="ZF_MYND_1"/>
    <property type="match status" value="1"/>
</dbReference>
<evidence type="ECO:0000256" key="2">
    <source>
        <dbReference type="ARBA" id="ARBA00022771"/>
    </source>
</evidence>
<dbReference type="GO" id="GO:0008270">
    <property type="term" value="F:zinc ion binding"/>
    <property type="evidence" value="ECO:0007669"/>
    <property type="project" value="UniProtKB-KW"/>
</dbReference>
<dbReference type="Pfam" id="PF01753">
    <property type="entry name" value="zf-MYND"/>
    <property type="match status" value="1"/>
</dbReference>